<sequence length="277" mass="30750">MTYQWYPTDHIGIPGQPIPVIPGQPTLYARSAPSSPYHQPGILLPTPPVAVSPLPQPVYLPYGYSPGQPTIPLQPSPRARSLNLAPVLLDVINFPSTASRRQQQTPHLHYDLRDFPSRALVSTNSSFSLSDSLLTASILNPATTAIKVVSKAFPWEIDVESADDNTPVTLEDLITAVHAALDKHITGSEWWIVTEDVRSKVSAQYSKNCDASSSGEGRHRGQLEKARSKKEGLRRIDWLLENFVMKGLEKDDQFLSTRIRDPVIREKTWVLVTGNNK</sequence>
<dbReference type="AlphaFoldDB" id="A0A9P6E146"/>
<dbReference type="Proteomes" id="UP000886523">
    <property type="component" value="Unassembled WGS sequence"/>
</dbReference>
<accession>A0A9P6E146</accession>
<reference evidence="2" key="1">
    <citation type="journal article" date="2020" name="Nat. Commun.">
        <title>Large-scale genome sequencing of mycorrhizal fungi provides insights into the early evolution of symbiotic traits.</title>
        <authorList>
            <person name="Miyauchi S."/>
            <person name="Kiss E."/>
            <person name="Kuo A."/>
            <person name="Drula E."/>
            <person name="Kohler A."/>
            <person name="Sanchez-Garcia M."/>
            <person name="Morin E."/>
            <person name="Andreopoulos B."/>
            <person name="Barry K.W."/>
            <person name="Bonito G."/>
            <person name="Buee M."/>
            <person name="Carver A."/>
            <person name="Chen C."/>
            <person name="Cichocki N."/>
            <person name="Clum A."/>
            <person name="Culley D."/>
            <person name="Crous P.W."/>
            <person name="Fauchery L."/>
            <person name="Girlanda M."/>
            <person name="Hayes R.D."/>
            <person name="Keri Z."/>
            <person name="LaButti K."/>
            <person name="Lipzen A."/>
            <person name="Lombard V."/>
            <person name="Magnuson J."/>
            <person name="Maillard F."/>
            <person name="Murat C."/>
            <person name="Nolan M."/>
            <person name="Ohm R.A."/>
            <person name="Pangilinan J."/>
            <person name="Pereira M.F."/>
            <person name="Perotto S."/>
            <person name="Peter M."/>
            <person name="Pfister S."/>
            <person name="Riley R."/>
            <person name="Sitrit Y."/>
            <person name="Stielow J.B."/>
            <person name="Szollosi G."/>
            <person name="Zifcakova L."/>
            <person name="Stursova M."/>
            <person name="Spatafora J.W."/>
            <person name="Tedersoo L."/>
            <person name="Vaario L.M."/>
            <person name="Yamada A."/>
            <person name="Yan M."/>
            <person name="Wang P."/>
            <person name="Xu J."/>
            <person name="Bruns T."/>
            <person name="Baldrian P."/>
            <person name="Vilgalys R."/>
            <person name="Dunand C."/>
            <person name="Henrissat B."/>
            <person name="Grigoriev I.V."/>
            <person name="Hibbett D."/>
            <person name="Nagy L.G."/>
            <person name="Martin F.M."/>
        </authorList>
    </citation>
    <scope>NUCLEOTIDE SEQUENCE</scope>
    <source>
        <strain evidence="2">UP504</strain>
    </source>
</reference>
<dbReference type="InterPro" id="IPR046522">
    <property type="entry name" value="DUF6699"/>
</dbReference>
<feature type="domain" description="DUF6699" evidence="1">
    <location>
        <begin position="108"/>
        <end position="251"/>
    </location>
</feature>
<protein>
    <recommendedName>
        <fullName evidence="1">DUF6699 domain-containing protein</fullName>
    </recommendedName>
</protein>
<evidence type="ECO:0000313" key="2">
    <source>
        <dbReference type="EMBL" id="KAF9518633.1"/>
    </source>
</evidence>
<comment type="caution">
    <text evidence="2">The sequence shown here is derived from an EMBL/GenBank/DDBJ whole genome shotgun (WGS) entry which is preliminary data.</text>
</comment>
<dbReference type="OrthoDB" id="3256399at2759"/>
<proteinExistence type="predicted"/>
<gene>
    <name evidence="2" type="ORF">BS47DRAFT_1482496</name>
</gene>
<dbReference type="Pfam" id="PF20415">
    <property type="entry name" value="DUF6699"/>
    <property type="match status" value="1"/>
</dbReference>
<keyword evidence="3" id="KW-1185">Reference proteome</keyword>
<name>A0A9P6E146_9AGAM</name>
<evidence type="ECO:0000259" key="1">
    <source>
        <dbReference type="Pfam" id="PF20415"/>
    </source>
</evidence>
<dbReference type="EMBL" id="MU128923">
    <property type="protein sequence ID" value="KAF9518633.1"/>
    <property type="molecule type" value="Genomic_DNA"/>
</dbReference>
<evidence type="ECO:0000313" key="3">
    <source>
        <dbReference type="Proteomes" id="UP000886523"/>
    </source>
</evidence>
<organism evidence="2 3">
    <name type="scientific">Hydnum rufescens UP504</name>
    <dbReference type="NCBI Taxonomy" id="1448309"/>
    <lineage>
        <taxon>Eukaryota</taxon>
        <taxon>Fungi</taxon>
        <taxon>Dikarya</taxon>
        <taxon>Basidiomycota</taxon>
        <taxon>Agaricomycotina</taxon>
        <taxon>Agaricomycetes</taxon>
        <taxon>Cantharellales</taxon>
        <taxon>Hydnaceae</taxon>
        <taxon>Hydnum</taxon>
    </lineage>
</organism>